<dbReference type="InterPro" id="IPR036582">
    <property type="entry name" value="Mao_N_sf"/>
</dbReference>
<dbReference type="SUPFAM" id="SSF55383">
    <property type="entry name" value="Copper amine oxidase, domain N"/>
    <property type="match status" value="1"/>
</dbReference>
<dbReference type="InterPro" id="IPR008993">
    <property type="entry name" value="TIMP-like_OB-fold"/>
</dbReference>
<dbReference type="EMBL" id="SIRE01000005">
    <property type="protein sequence ID" value="TBL80332.1"/>
    <property type="molecule type" value="Genomic_DNA"/>
</dbReference>
<feature type="chain" id="PRO_5038444083" description="Copper amine oxidase-like N-terminal domain-containing protein" evidence="1">
    <location>
        <begin position="25"/>
        <end position="433"/>
    </location>
</feature>
<sequence>MKKTMITCLTAAMIGLAAIPAGFTAVPQKTYASGLCTKEATTPEYDYMVASNVFYGTVTKVDDVYFDGKPYRMATFVSDKSFKGDFVHTVLTAPDSTQCGVTFEMGHNYLVYANNRLGHPAVSEFDVLQGDEIKERIAWLENMNMVPTPPAGEQYITLYPGTDVSVALNGSILPVSPAPVYFENSLYVPTTLFRDVLGYVTVWNSETGRYDILLKSDWAGIAAKGDPAQSQFNGSSIGVPASSEPFTAPVTYSDVTVKVDGRIYAPENQPFKYDGVVYVPLRDTAEKLGLKVNWIKDMKLAQMKDIRPIDPLERPVLTMKLSSNTGGHDLIVDRVNDGQVVYHEDRILNYGSTPPAQQTASFSELIKETDGGQNYRVRLFLQHDERENELIITDKLMKSLLTDPAVRTKMNFVLGHDFFNWPTYGVFSTANVD</sequence>
<dbReference type="SUPFAM" id="SSF50242">
    <property type="entry name" value="TIMP-like"/>
    <property type="match status" value="1"/>
</dbReference>
<organism evidence="3 4">
    <name type="scientific">Paenibacillus thalictri</name>
    <dbReference type="NCBI Taxonomy" id="2527873"/>
    <lineage>
        <taxon>Bacteria</taxon>
        <taxon>Bacillati</taxon>
        <taxon>Bacillota</taxon>
        <taxon>Bacilli</taxon>
        <taxon>Bacillales</taxon>
        <taxon>Paenibacillaceae</taxon>
        <taxon>Paenibacillus</taxon>
    </lineage>
</organism>
<keyword evidence="1" id="KW-0732">Signal</keyword>
<dbReference type="OrthoDB" id="2600472at2"/>
<feature type="signal peptide" evidence="1">
    <location>
        <begin position="1"/>
        <end position="24"/>
    </location>
</feature>
<evidence type="ECO:0000313" key="4">
    <source>
        <dbReference type="Proteomes" id="UP000293142"/>
    </source>
</evidence>
<keyword evidence="4" id="KW-1185">Reference proteome</keyword>
<dbReference type="AlphaFoldDB" id="A0A4Q9DWX3"/>
<dbReference type="InterPro" id="IPR012854">
    <property type="entry name" value="Cu_amine_oxidase-like_N"/>
</dbReference>
<evidence type="ECO:0000259" key="2">
    <source>
        <dbReference type="Pfam" id="PF07833"/>
    </source>
</evidence>
<dbReference type="Pfam" id="PF07833">
    <property type="entry name" value="Cu_amine_oxidN1"/>
    <property type="match status" value="1"/>
</dbReference>
<dbReference type="RefSeq" id="WP_131012748.1">
    <property type="nucleotide sequence ID" value="NZ_SIRE01000005.1"/>
</dbReference>
<comment type="caution">
    <text evidence="3">The sequence shown here is derived from an EMBL/GenBank/DDBJ whole genome shotgun (WGS) entry which is preliminary data.</text>
</comment>
<proteinExistence type="predicted"/>
<feature type="domain" description="Copper amine oxidase-like N-terminal" evidence="2">
    <location>
        <begin position="259"/>
        <end position="304"/>
    </location>
</feature>
<name>A0A4Q9DWX3_9BACL</name>
<gene>
    <name evidence="3" type="ORF">EYB31_07905</name>
</gene>
<protein>
    <recommendedName>
        <fullName evidence="2">Copper amine oxidase-like N-terminal domain-containing protein</fullName>
    </recommendedName>
</protein>
<dbReference type="Proteomes" id="UP000293142">
    <property type="component" value="Unassembled WGS sequence"/>
</dbReference>
<reference evidence="3 4" key="1">
    <citation type="submission" date="2019-02" db="EMBL/GenBank/DDBJ databases">
        <title>Paenibacillus sp. nov., isolated from surface-sterilized tissue of Thalictrum simplex L.</title>
        <authorList>
            <person name="Tuo L."/>
        </authorList>
    </citation>
    <scope>NUCLEOTIDE SEQUENCE [LARGE SCALE GENOMIC DNA]</scope>
    <source>
        <strain evidence="3 4">N2SHLJ1</strain>
    </source>
</reference>
<evidence type="ECO:0000313" key="3">
    <source>
        <dbReference type="EMBL" id="TBL80332.1"/>
    </source>
</evidence>
<dbReference type="Gene3D" id="2.40.50.120">
    <property type="match status" value="1"/>
</dbReference>
<evidence type="ECO:0000256" key="1">
    <source>
        <dbReference type="SAM" id="SignalP"/>
    </source>
</evidence>
<accession>A0A4Q9DWX3</accession>